<dbReference type="InterPro" id="IPR012675">
    <property type="entry name" value="Beta-grasp_dom_sf"/>
</dbReference>
<reference evidence="2 3" key="1">
    <citation type="submission" date="2019-11" db="EMBL/GenBank/DDBJ databases">
        <title>Metabolism of dissolved organic matter in forest soils.</title>
        <authorList>
            <person name="Cyle K.T."/>
            <person name="Wilhelm R.C."/>
            <person name="Martinez C.E."/>
        </authorList>
    </citation>
    <scope>NUCLEOTIDE SEQUENCE [LARGE SCALE GENOMIC DNA]</scope>
    <source>
        <strain evidence="2 3">5N</strain>
    </source>
</reference>
<evidence type="ECO:0000313" key="2">
    <source>
        <dbReference type="EMBL" id="NPT56973.1"/>
    </source>
</evidence>
<dbReference type="Gene3D" id="3.10.20.30">
    <property type="match status" value="1"/>
</dbReference>
<gene>
    <name evidence="2" type="ORF">GNZ13_20925</name>
</gene>
<dbReference type="RefSeq" id="WP_172167752.1">
    <property type="nucleotide sequence ID" value="NZ_WOEZ01000112.1"/>
</dbReference>
<dbReference type="InterPro" id="IPR036010">
    <property type="entry name" value="2Fe-2S_ferredoxin-like_sf"/>
</dbReference>
<evidence type="ECO:0000313" key="3">
    <source>
        <dbReference type="Proteomes" id="UP000655523"/>
    </source>
</evidence>
<dbReference type="GO" id="GO:0051537">
    <property type="term" value="F:2 iron, 2 sulfur cluster binding"/>
    <property type="evidence" value="ECO:0007669"/>
    <property type="project" value="TreeGrafter"/>
</dbReference>
<sequence length="267" mass="27411">MTASTQTSASAASSAASAAVASGKVSGASAAAAASATAGASGAAVATPASAAYGATASASVAASAPAATVVERPLTHFRTLPVSVKVNGEIVGPTDVPAGLMMIDFLHEYLHLTGSRLGCGQGICHACVVIVDNPDGTSEEVRTCITGANFFHGKTIRTIEGHAKRNEAGEVVELSPIQQKFLEHFSFQCGYCTPGFVNAATVLIERLKRQPIAKDQVEQTITEALNDHICRCTGYVRYYEAVKEVVMTTPGLVKDAAKKVPSGDAA</sequence>
<name>A0A972NNX3_9BURK</name>
<dbReference type="SUPFAM" id="SSF47741">
    <property type="entry name" value="CO dehydrogenase ISP C-domain like"/>
    <property type="match status" value="1"/>
</dbReference>
<dbReference type="Gene3D" id="1.10.150.120">
    <property type="entry name" value="[2Fe-2S]-binding domain"/>
    <property type="match status" value="1"/>
</dbReference>
<accession>A0A972NNX3</accession>
<dbReference type="PROSITE" id="PS51085">
    <property type="entry name" value="2FE2S_FER_2"/>
    <property type="match status" value="1"/>
</dbReference>
<dbReference type="AlphaFoldDB" id="A0A972NNX3"/>
<dbReference type="Pfam" id="PF01799">
    <property type="entry name" value="Fer2_2"/>
    <property type="match status" value="1"/>
</dbReference>
<dbReference type="Proteomes" id="UP000655523">
    <property type="component" value="Unassembled WGS sequence"/>
</dbReference>
<dbReference type="PANTHER" id="PTHR45331">
    <property type="entry name" value="OXIDOREDUCTASE, IRON-SULPHUR BINDING SUBUNIT-RELATED-RELATED"/>
    <property type="match status" value="1"/>
</dbReference>
<dbReference type="GO" id="GO:0046872">
    <property type="term" value="F:metal ion binding"/>
    <property type="evidence" value="ECO:0007669"/>
    <property type="project" value="InterPro"/>
</dbReference>
<comment type="caution">
    <text evidence="2">The sequence shown here is derived from an EMBL/GenBank/DDBJ whole genome shotgun (WGS) entry which is preliminary data.</text>
</comment>
<dbReference type="PANTHER" id="PTHR45331:SF2">
    <property type="entry name" value="OXIDOREDUCTASE WITH IRON-SULFUR SUBUNIT"/>
    <property type="match status" value="1"/>
</dbReference>
<protein>
    <submittedName>
        <fullName evidence="2">2Fe-2S iron-sulfur cluster binding domain-containing protein</fullName>
    </submittedName>
</protein>
<dbReference type="EMBL" id="WOEZ01000112">
    <property type="protein sequence ID" value="NPT56973.1"/>
    <property type="molecule type" value="Genomic_DNA"/>
</dbReference>
<feature type="domain" description="2Fe-2S ferredoxin-type" evidence="1">
    <location>
        <begin position="81"/>
        <end position="163"/>
    </location>
</feature>
<dbReference type="GO" id="GO:0016903">
    <property type="term" value="F:oxidoreductase activity, acting on the aldehyde or oxo group of donors"/>
    <property type="evidence" value="ECO:0007669"/>
    <property type="project" value="TreeGrafter"/>
</dbReference>
<keyword evidence="3" id="KW-1185">Reference proteome</keyword>
<dbReference type="Pfam" id="PF00111">
    <property type="entry name" value="Fer2"/>
    <property type="match status" value="1"/>
</dbReference>
<dbReference type="InterPro" id="IPR052914">
    <property type="entry name" value="Aldehyde_Oxdr_Iron-Sulfur"/>
</dbReference>
<dbReference type="InterPro" id="IPR001041">
    <property type="entry name" value="2Fe-2S_ferredoxin-type"/>
</dbReference>
<dbReference type="InterPro" id="IPR002888">
    <property type="entry name" value="2Fe-2S-bd"/>
</dbReference>
<dbReference type="SUPFAM" id="SSF54292">
    <property type="entry name" value="2Fe-2S ferredoxin-like"/>
    <property type="match status" value="1"/>
</dbReference>
<dbReference type="InterPro" id="IPR036884">
    <property type="entry name" value="2Fe-2S-bd_dom_sf"/>
</dbReference>
<proteinExistence type="predicted"/>
<evidence type="ECO:0000259" key="1">
    <source>
        <dbReference type="PROSITE" id="PS51085"/>
    </source>
</evidence>
<organism evidence="2 3">
    <name type="scientific">Paraburkholderia elongata</name>
    <dbReference type="NCBI Taxonomy" id="2675747"/>
    <lineage>
        <taxon>Bacteria</taxon>
        <taxon>Pseudomonadati</taxon>
        <taxon>Pseudomonadota</taxon>
        <taxon>Betaproteobacteria</taxon>
        <taxon>Burkholderiales</taxon>
        <taxon>Burkholderiaceae</taxon>
        <taxon>Paraburkholderia</taxon>
    </lineage>
</organism>